<feature type="compositionally biased region" description="Polar residues" evidence="1">
    <location>
        <begin position="751"/>
        <end position="769"/>
    </location>
</feature>
<reference evidence="2 3" key="1">
    <citation type="journal article" date="2012" name="MBio">
        <title>Comparative genome analysis of three eukaryotic parasites with differing abilities to transform leukocytes reveals key mediators of Theileria-induced leukocyte transformation.</title>
        <authorList>
            <person name="Hayashida K."/>
            <person name="Hara Y."/>
            <person name="Abe T."/>
            <person name="Yamasaki C."/>
            <person name="Toyoda A."/>
            <person name="Kosuge T."/>
            <person name="Suzuki Y."/>
            <person name="Sato Y."/>
            <person name="Kawashima S."/>
            <person name="Katayama T."/>
            <person name="Wakaguri H."/>
            <person name="Inoue N."/>
            <person name="Homma K."/>
            <person name="Tada-Umezaki M."/>
            <person name="Yagi Y."/>
            <person name="Fujii Y."/>
            <person name="Habara T."/>
            <person name="Kanehisa M."/>
            <person name="Watanabe H."/>
            <person name="Ito K."/>
            <person name="Gojobori T."/>
            <person name="Sugawara H."/>
            <person name="Imanishi T."/>
            <person name="Weir W."/>
            <person name="Gardner M."/>
            <person name="Pain A."/>
            <person name="Shiels B."/>
            <person name="Hattori M."/>
            <person name="Nene V."/>
            <person name="Sugimoto C."/>
        </authorList>
    </citation>
    <scope>NUCLEOTIDE SEQUENCE [LARGE SCALE GENOMIC DNA]</scope>
    <source>
        <strain evidence="2 3">Shintoku</strain>
    </source>
</reference>
<evidence type="ECO:0000313" key="3">
    <source>
        <dbReference type="Proteomes" id="UP000003786"/>
    </source>
</evidence>
<feature type="compositionally biased region" description="Low complexity" evidence="1">
    <location>
        <begin position="655"/>
        <end position="683"/>
    </location>
</feature>
<proteinExistence type="predicted"/>
<dbReference type="Proteomes" id="UP000003786">
    <property type="component" value="Chromosome 1"/>
</dbReference>
<organism evidence="2 3">
    <name type="scientific">Theileria orientalis strain Shintoku</name>
    <dbReference type="NCBI Taxonomy" id="869250"/>
    <lineage>
        <taxon>Eukaryota</taxon>
        <taxon>Sar</taxon>
        <taxon>Alveolata</taxon>
        <taxon>Apicomplexa</taxon>
        <taxon>Aconoidasida</taxon>
        <taxon>Piroplasmida</taxon>
        <taxon>Theileriidae</taxon>
        <taxon>Theileria</taxon>
    </lineage>
</organism>
<dbReference type="GeneID" id="20713462"/>
<dbReference type="KEGG" id="tot:TOT_010000563"/>
<name>J4C2Q5_THEOR</name>
<dbReference type="RefSeq" id="XP_009689402.1">
    <property type="nucleotide sequence ID" value="XM_009691107.1"/>
</dbReference>
<evidence type="ECO:0000256" key="1">
    <source>
        <dbReference type="SAM" id="MobiDB-lite"/>
    </source>
</evidence>
<dbReference type="eggNOG" id="ENOG502QX3V">
    <property type="taxonomic scope" value="Eukaryota"/>
</dbReference>
<keyword evidence="3" id="KW-1185">Reference proteome</keyword>
<accession>J4C2Q5</accession>
<protein>
    <submittedName>
        <fullName evidence="2">Uncharacterized protein</fullName>
    </submittedName>
</protein>
<feature type="compositionally biased region" description="Polar residues" evidence="1">
    <location>
        <begin position="684"/>
        <end position="713"/>
    </location>
</feature>
<sequence length="844" mass="92524">MDTDTSKPSKKSSSSILKSEPSTSAPKEKALKSPGFITEQVLVGLLNDVFSSCVFKSVPRIDSDPVKLAHVKSSKKPLHYMIALKWSKAKVSIQAISHTFNVFDKQYTLSQDDASVYGHKGSLISIGLLNGLQLSLKEPCDSAKIPISVVKHYINKEINRGGYWAYMCSPVFLNPKQKIHQDDQKDRIAKLVKLSSEQLEVITPTTILALLWSIYYTNSHERLNMLCGLLCNEFLNNHEDDVQGLVYLFFLAQRMSVIPRERLEQLVTAKFNSMATLELLTVQDVVVLANVLEHSDSSSIMAQKIATTLHYHVEDMAKECVVYLLRGLVRLNFNFAHNDLFTKKLMSRAVSVYDDIESGELLRVLFATLAVVPHDVVSYFNELISKTLTRLHKLTASQIARIGCCYATAVNTSEILRTIASLIAQLRQALSGKSRNKSSHIYHCLERHFRVSSANYRPSEKHLLHMIHESVVYKSGFQFSKDLIKKGLDYGDNLSYAFSLIADLASSINSGRRNNVKELEEQANNPAYSNSYRMFFLNLIDDCCNNSHLYDTALMDEVIFSLLTLKIDIGPINEAMLMTTGEAVKNTSGIIQIHMVQYANEMINQYSMARNVMLWSRAKSGGDGKLVVSGVEINDECLYLLGRDRTKLSEPPVASAPSATAAATTTADKSGSGGSTVASSGTSNISNTAPSGTNSSAKGRAITRTSKASSNGDSESKRHSRPETKETTGNANQQTATGSSKNEGDPAVNGISGTSSGVTTKAESGITGESSEVLASEAIICGKGDGVQTAREEDLQNLVKILMGLPKSAQLGMFIFEYPWHKSPGCYVCALLLNGQGTVEVKAH</sequence>
<feature type="region of interest" description="Disordered" evidence="1">
    <location>
        <begin position="649"/>
        <end position="769"/>
    </location>
</feature>
<feature type="compositionally biased region" description="Polar residues" evidence="1">
    <location>
        <begin position="727"/>
        <end position="741"/>
    </location>
</feature>
<dbReference type="EMBL" id="AP011946">
    <property type="protein sequence ID" value="BAM39101.1"/>
    <property type="molecule type" value="Genomic_DNA"/>
</dbReference>
<gene>
    <name evidence="2" type="ORF">TOT_010000563</name>
</gene>
<feature type="compositionally biased region" description="Basic and acidic residues" evidence="1">
    <location>
        <begin position="714"/>
        <end position="726"/>
    </location>
</feature>
<dbReference type="AlphaFoldDB" id="J4C2Q5"/>
<dbReference type="OrthoDB" id="366400at2759"/>
<dbReference type="VEuPathDB" id="PiroplasmaDB:TOT_010000563"/>
<evidence type="ECO:0000313" key="2">
    <source>
        <dbReference type="EMBL" id="BAM39101.1"/>
    </source>
</evidence>
<feature type="region of interest" description="Disordered" evidence="1">
    <location>
        <begin position="1"/>
        <end position="30"/>
    </location>
</feature>
<feature type="compositionally biased region" description="Low complexity" evidence="1">
    <location>
        <begin position="11"/>
        <end position="24"/>
    </location>
</feature>
<dbReference type="OMA" id="GFVEIRI"/>